<evidence type="ECO:0000259" key="1">
    <source>
        <dbReference type="PROSITE" id="PS51112"/>
    </source>
</evidence>
<proteinExistence type="predicted"/>
<dbReference type="InterPro" id="IPR002733">
    <property type="entry name" value="AMMECR1_domain"/>
</dbReference>
<name>A0AAD9J029_9ANNE</name>
<feature type="non-terminal residue" evidence="2">
    <location>
        <position position="1"/>
    </location>
</feature>
<dbReference type="PANTHER" id="PTHR13016:SF0">
    <property type="entry name" value="AMME SYNDROME CANDIDATE GENE 1 PROTEIN"/>
    <property type="match status" value="1"/>
</dbReference>
<dbReference type="PROSITE" id="PS51112">
    <property type="entry name" value="AMMECR1"/>
    <property type="match status" value="1"/>
</dbReference>
<comment type="caution">
    <text evidence="2">The sequence shown here is derived from an EMBL/GenBank/DDBJ whole genome shotgun (WGS) entry which is preliminary data.</text>
</comment>
<dbReference type="InterPro" id="IPR027485">
    <property type="entry name" value="AMMECR1_N"/>
</dbReference>
<dbReference type="Proteomes" id="UP001208570">
    <property type="component" value="Unassembled WGS sequence"/>
</dbReference>
<accession>A0AAD9J029</accession>
<dbReference type="Gene3D" id="3.30.700.20">
    <property type="entry name" value="Hypothetical protein ph0010, domain 1"/>
    <property type="match status" value="1"/>
</dbReference>
<organism evidence="2 3">
    <name type="scientific">Paralvinella palmiformis</name>
    <dbReference type="NCBI Taxonomy" id="53620"/>
    <lineage>
        <taxon>Eukaryota</taxon>
        <taxon>Metazoa</taxon>
        <taxon>Spiralia</taxon>
        <taxon>Lophotrochozoa</taxon>
        <taxon>Annelida</taxon>
        <taxon>Polychaeta</taxon>
        <taxon>Sedentaria</taxon>
        <taxon>Canalipalpata</taxon>
        <taxon>Terebellida</taxon>
        <taxon>Terebelliformia</taxon>
        <taxon>Alvinellidae</taxon>
        <taxon>Paralvinella</taxon>
    </lineage>
</organism>
<keyword evidence="3" id="KW-1185">Reference proteome</keyword>
<evidence type="ECO:0000313" key="3">
    <source>
        <dbReference type="Proteomes" id="UP001208570"/>
    </source>
</evidence>
<protein>
    <recommendedName>
        <fullName evidence="1">AMMECR1 domain-containing protein</fullName>
    </recommendedName>
</protein>
<dbReference type="AlphaFoldDB" id="A0AAD9J029"/>
<dbReference type="SUPFAM" id="SSF143447">
    <property type="entry name" value="AMMECR1-like"/>
    <property type="match status" value="1"/>
</dbReference>
<feature type="domain" description="AMMECR1" evidence="1">
    <location>
        <begin position="31"/>
        <end position="106"/>
    </location>
</feature>
<dbReference type="InterPro" id="IPR036071">
    <property type="entry name" value="AMMECR1_dom_sf"/>
</dbReference>
<dbReference type="EMBL" id="JAODUP010000786">
    <property type="protein sequence ID" value="KAK2144089.1"/>
    <property type="molecule type" value="Genomic_DNA"/>
</dbReference>
<dbReference type="PANTHER" id="PTHR13016">
    <property type="entry name" value="AMMECR1 HOMOLOG"/>
    <property type="match status" value="1"/>
</dbReference>
<gene>
    <name evidence="2" type="ORF">LSH36_786g00063</name>
</gene>
<evidence type="ECO:0000313" key="2">
    <source>
        <dbReference type="EMBL" id="KAK2144089.1"/>
    </source>
</evidence>
<dbReference type="Pfam" id="PF01871">
    <property type="entry name" value="AMMECR1"/>
    <property type="match status" value="1"/>
</dbReference>
<sequence length="106" mass="11832">MAASCCGVKKPKLDSSMPSICCNGSAVHPSNHQNGLVIKPEMCYFCFDVLYNHLHNCDLPRNPPFTNESYPLFVTWKIGRDHRLRGCIGTFSAMGLHNGLREYAVT</sequence>
<reference evidence="2" key="1">
    <citation type="journal article" date="2023" name="Mol. Biol. Evol.">
        <title>Third-Generation Sequencing Reveals the Adaptive Role of the Epigenome in Three Deep-Sea Polychaetes.</title>
        <authorList>
            <person name="Perez M."/>
            <person name="Aroh O."/>
            <person name="Sun Y."/>
            <person name="Lan Y."/>
            <person name="Juniper S.K."/>
            <person name="Young C.R."/>
            <person name="Angers B."/>
            <person name="Qian P.Y."/>
        </authorList>
    </citation>
    <scope>NUCLEOTIDE SEQUENCE</scope>
    <source>
        <strain evidence="2">P08H-3</strain>
    </source>
</reference>
<dbReference type="InterPro" id="IPR023473">
    <property type="entry name" value="AMMECR1"/>
</dbReference>